<dbReference type="CDD" id="cd06576">
    <property type="entry name" value="PASTA_Pbp2x-like_1"/>
    <property type="match status" value="1"/>
</dbReference>
<dbReference type="InterPro" id="IPR050515">
    <property type="entry name" value="Beta-lactam/transpept"/>
</dbReference>
<dbReference type="InterPro" id="IPR053467">
    <property type="entry name" value="PbpX"/>
</dbReference>
<proteinExistence type="inferred from homology"/>
<dbReference type="SUPFAM" id="SSF56601">
    <property type="entry name" value="beta-lactamase/transpeptidase-like"/>
    <property type="match status" value="1"/>
</dbReference>
<organism evidence="17 18">
    <name type="scientific">Streptococcus danieliae</name>
    <dbReference type="NCBI Taxonomy" id="747656"/>
    <lineage>
        <taxon>Bacteria</taxon>
        <taxon>Bacillati</taxon>
        <taxon>Bacillota</taxon>
        <taxon>Bacilli</taxon>
        <taxon>Lactobacillales</taxon>
        <taxon>Streptococcaceae</taxon>
        <taxon>Streptococcus</taxon>
    </lineage>
</organism>
<evidence type="ECO:0000256" key="14">
    <source>
        <dbReference type="ARBA" id="ARBA00055980"/>
    </source>
</evidence>
<dbReference type="OrthoDB" id="9804124at2"/>
<dbReference type="AlphaFoldDB" id="A0A7X3G8T8"/>
<dbReference type="GO" id="GO:0071555">
    <property type="term" value="P:cell wall organization"/>
    <property type="evidence" value="ECO:0007669"/>
    <property type="project" value="UniProtKB-KW"/>
</dbReference>
<keyword evidence="10 15" id="KW-0472">Membrane</keyword>
<dbReference type="PANTHER" id="PTHR30627">
    <property type="entry name" value="PEPTIDOGLYCAN D,D-TRANSPEPTIDASE"/>
    <property type="match status" value="1"/>
</dbReference>
<dbReference type="Pfam" id="PF00905">
    <property type="entry name" value="Transpeptidase"/>
    <property type="match status" value="1"/>
</dbReference>
<dbReference type="Gene3D" id="2.20.70.70">
    <property type="match status" value="2"/>
</dbReference>
<keyword evidence="11" id="KW-0046">Antibiotic resistance</keyword>
<dbReference type="PANTHER" id="PTHR30627:SF26">
    <property type="entry name" value="PENICILLIN-BINDING PROTEIN 2B"/>
    <property type="match status" value="1"/>
</dbReference>
<gene>
    <name evidence="17" type="ORF">E5983_06320</name>
</gene>
<dbReference type="Proteomes" id="UP000461595">
    <property type="component" value="Unassembled WGS sequence"/>
</dbReference>
<dbReference type="Pfam" id="PF03717">
    <property type="entry name" value="PBP_dimer"/>
    <property type="match status" value="1"/>
</dbReference>
<dbReference type="SUPFAM" id="SSF54184">
    <property type="entry name" value="Penicillin-binding protein 2x (pbp-2x), c-terminal domain"/>
    <property type="match status" value="2"/>
</dbReference>
<evidence type="ECO:0000256" key="1">
    <source>
        <dbReference type="ARBA" id="ARBA00004162"/>
    </source>
</evidence>
<dbReference type="Gene3D" id="3.30.70.2110">
    <property type="match status" value="1"/>
</dbReference>
<keyword evidence="6" id="KW-0677">Repeat</keyword>
<dbReference type="EMBL" id="WSRS01000053">
    <property type="protein sequence ID" value="MVX59251.1"/>
    <property type="molecule type" value="Genomic_DNA"/>
</dbReference>
<dbReference type="InterPro" id="IPR036138">
    <property type="entry name" value="PBP_dimer_sf"/>
</dbReference>
<evidence type="ECO:0000256" key="7">
    <source>
        <dbReference type="ARBA" id="ARBA00022960"/>
    </source>
</evidence>
<dbReference type="InterPro" id="IPR005543">
    <property type="entry name" value="PASTA_dom"/>
</dbReference>
<dbReference type="GO" id="GO:0051301">
    <property type="term" value="P:cell division"/>
    <property type="evidence" value="ECO:0007669"/>
    <property type="project" value="UniProtKB-KW"/>
</dbReference>
<dbReference type="RefSeq" id="WP_160333035.1">
    <property type="nucleotide sequence ID" value="NZ_WSRS01000053.1"/>
</dbReference>
<keyword evidence="12" id="KW-0131">Cell cycle</keyword>
<name>A0A7X3G8T8_9STRE</name>
<keyword evidence="9 15" id="KW-1133">Transmembrane helix</keyword>
<evidence type="ECO:0000256" key="10">
    <source>
        <dbReference type="ARBA" id="ARBA00023136"/>
    </source>
</evidence>
<protein>
    <submittedName>
        <fullName evidence="17">PASTA domain-containing protein</fullName>
    </submittedName>
</protein>
<evidence type="ECO:0000259" key="16">
    <source>
        <dbReference type="PROSITE" id="PS51178"/>
    </source>
</evidence>
<dbReference type="SUPFAM" id="SSF56519">
    <property type="entry name" value="Penicillin binding protein dimerisation domain"/>
    <property type="match status" value="1"/>
</dbReference>
<comment type="caution">
    <text evidence="17">The sequence shown here is derived from an EMBL/GenBank/DDBJ whole genome shotgun (WGS) entry which is preliminary data.</text>
</comment>
<comment type="function">
    <text evidence="14">A transpeptidase that forms peptide cross-links between adjacent glycan strands in cell wall peptidoglycan (PG). Part of the divisome machinery that synthesizes the septal cross wall. Beta-lactams inactivate the PBPs by acylating an essential serine residue in the active site of these proteins.</text>
</comment>
<dbReference type="GO" id="GO:0009252">
    <property type="term" value="P:peptidoglycan biosynthetic process"/>
    <property type="evidence" value="ECO:0007669"/>
    <property type="project" value="UniProtKB-KW"/>
</dbReference>
<evidence type="ECO:0000256" key="8">
    <source>
        <dbReference type="ARBA" id="ARBA00022984"/>
    </source>
</evidence>
<evidence type="ECO:0000256" key="2">
    <source>
        <dbReference type="ARBA" id="ARBA00007171"/>
    </source>
</evidence>
<comment type="subcellular location">
    <subcellularLocation>
        <location evidence="1">Cell membrane</location>
        <topology evidence="1">Single-pass membrane protein</topology>
    </subcellularLocation>
</comment>
<dbReference type="InterPro" id="IPR005311">
    <property type="entry name" value="PBP_dimer"/>
</dbReference>
<dbReference type="SMART" id="SM00740">
    <property type="entry name" value="PASTA"/>
    <property type="match status" value="1"/>
</dbReference>
<accession>A0A7X3G8T8</accession>
<dbReference type="Gene3D" id="3.90.1310.10">
    <property type="entry name" value="Penicillin-binding protein 2a (Domain 2)"/>
    <property type="match status" value="1"/>
</dbReference>
<evidence type="ECO:0000313" key="17">
    <source>
        <dbReference type="EMBL" id="MVX59251.1"/>
    </source>
</evidence>
<dbReference type="NCBIfam" id="NF038271">
    <property type="entry name" value="strep_PBP2X"/>
    <property type="match status" value="1"/>
</dbReference>
<dbReference type="GO" id="GO:0046677">
    <property type="term" value="P:response to antibiotic"/>
    <property type="evidence" value="ECO:0007669"/>
    <property type="project" value="UniProtKB-KW"/>
</dbReference>
<evidence type="ECO:0000256" key="13">
    <source>
        <dbReference type="ARBA" id="ARBA00023316"/>
    </source>
</evidence>
<evidence type="ECO:0000256" key="9">
    <source>
        <dbReference type="ARBA" id="ARBA00022989"/>
    </source>
</evidence>
<evidence type="ECO:0000256" key="15">
    <source>
        <dbReference type="SAM" id="Phobius"/>
    </source>
</evidence>
<evidence type="ECO:0000256" key="12">
    <source>
        <dbReference type="ARBA" id="ARBA00023306"/>
    </source>
</evidence>
<dbReference type="InterPro" id="IPR001460">
    <property type="entry name" value="PCN-bd_Tpept"/>
</dbReference>
<comment type="similarity">
    <text evidence="2">Belongs to the transpeptidase family.</text>
</comment>
<dbReference type="Gene3D" id="3.40.710.10">
    <property type="entry name" value="DD-peptidase/beta-lactamase superfamily"/>
    <property type="match status" value="1"/>
</dbReference>
<sequence length="755" mass="83577">MKRLWQRVRLFVLKGRKSPIENRQRVGKQLSVLTVFLFFVFLINFAVIIGTDTKFGVDLSEAARRVHQEIRINPAKRGTIYDRNGIPIAEDSTTYNVFAVIDKEYVSAKGEKLYVDADQYGQVADLFKEYLEMDSDYVLKQLRQEGLRQVSFGTKGNNLSYGTMTDLKKAAEKAGIKGIDFSTSPSRSYPNGNFASQFIGLAQLTEHEDGSKTLVGNTGLEASMNSILAGTDGVTTYEKNRVGSIIPGTEKVESKRIDGQDVYTTLSVNLQTYLETQMDLFQEKTRGKWASATLVSAKTGEILAHTQRPTFNPDTKEGLDDENFTWSSALYQSNFEPGSTMKVMTLAAAIDNNTFPPNELFDNTQLNVIDATIRDWSVNNGTSTGQVMSFAQGFAYSSNVGMVLLEQKMGADKWLDYLSRFRFGIPTRFGMGNESAGLLPADNIVSIAMSAFGQGISTTQVQMLRAFSVIANDGVMIQPKFISAIYDQKQDAVRKAGLEIMGNPVSEKAARETREYMVTVGTDPYYGTLYDKWSSDLSLQGPIIQAGGQALAVKSGTAEIAKEDGTGYLENTYMNSVVAMSSAEDPDFIMYVATAQPEQFSPLMWRDFVNPIMEEAIAMKDTLNLTELSPVLNDVSKELIYKMPDTSNMSPGNLADVLRQNLVQPIILGTGTSIRKISADTGDRLKANQQVLVLTNSFDEIPDFYGWNKQMMKQFGKWTDIEVDIRGSGSHVVAQDVDPNTQLKKVKKIKVTLGD</sequence>
<evidence type="ECO:0000256" key="11">
    <source>
        <dbReference type="ARBA" id="ARBA00023251"/>
    </source>
</evidence>
<evidence type="ECO:0000256" key="3">
    <source>
        <dbReference type="ARBA" id="ARBA00022475"/>
    </source>
</evidence>
<evidence type="ECO:0000256" key="4">
    <source>
        <dbReference type="ARBA" id="ARBA00022618"/>
    </source>
</evidence>
<keyword evidence="7" id="KW-0133">Cell shape</keyword>
<feature type="transmembrane region" description="Helical" evidence="15">
    <location>
        <begin position="30"/>
        <end position="50"/>
    </location>
</feature>
<keyword evidence="3" id="KW-1003">Cell membrane</keyword>
<dbReference type="GO" id="GO:0005886">
    <property type="term" value="C:plasma membrane"/>
    <property type="evidence" value="ECO:0007669"/>
    <property type="project" value="UniProtKB-SubCell"/>
</dbReference>
<dbReference type="PROSITE" id="PS51178">
    <property type="entry name" value="PASTA"/>
    <property type="match status" value="1"/>
</dbReference>
<evidence type="ECO:0000256" key="6">
    <source>
        <dbReference type="ARBA" id="ARBA00022737"/>
    </source>
</evidence>
<evidence type="ECO:0000256" key="5">
    <source>
        <dbReference type="ARBA" id="ARBA00022692"/>
    </source>
</evidence>
<dbReference type="GO" id="GO:0008658">
    <property type="term" value="F:penicillin binding"/>
    <property type="evidence" value="ECO:0007669"/>
    <property type="project" value="InterPro"/>
</dbReference>
<dbReference type="InterPro" id="IPR012338">
    <property type="entry name" value="Beta-lactam/transpept-like"/>
</dbReference>
<reference evidence="17 18" key="1">
    <citation type="submission" date="2019-12" db="EMBL/GenBank/DDBJ databases">
        <title>Microbes associate with the intestines of laboratory mice.</title>
        <authorList>
            <person name="Navarre W."/>
            <person name="Wong E."/>
        </authorList>
    </citation>
    <scope>NUCLEOTIDE SEQUENCE [LARGE SCALE GENOMIC DNA]</scope>
    <source>
        <strain evidence="17 18">NM51_B2-22</strain>
    </source>
</reference>
<dbReference type="GO" id="GO:0008360">
    <property type="term" value="P:regulation of cell shape"/>
    <property type="evidence" value="ECO:0007669"/>
    <property type="project" value="UniProtKB-KW"/>
</dbReference>
<feature type="domain" description="PASTA" evidence="16">
    <location>
        <begin position="695"/>
        <end position="755"/>
    </location>
</feature>
<dbReference type="Pfam" id="PF03793">
    <property type="entry name" value="PASTA"/>
    <property type="match status" value="2"/>
</dbReference>
<dbReference type="FunFam" id="3.40.710.10:FF:000095">
    <property type="entry name" value="Penicillin-binding protein 2x"/>
    <property type="match status" value="1"/>
</dbReference>
<keyword evidence="5 15" id="KW-0812">Transmembrane</keyword>
<evidence type="ECO:0000313" key="18">
    <source>
        <dbReference type="Proteomes" id="UP000461595"/>
    </source>
</evidence>
<dbReference type="CDD" id="cd06575">
    <property type="entry name" value="PASTA_Pbp2x-like_2"/>
    <property type="match status" value="1"/>
</dbReference>
<keyword evidence="8" id="KW-0573">Peptidoglycan synthesis</keyword>
<keyword evidence="4" id="KW-0132">Cell division</keyword>
<keyword evidence="13" id="KW-0961">Cell wall biogenesis/degradation</keyword>